<dbReference type="InterPro" id="IPR001851">
    <property type="entry name" value="ABC_transp_permease"/>
</dbReference>
<dbReference type="AlphaFoldDB" id="A0A1I0BYU7"/>
<keyword evidence="4 6" id="KW-1133">Transmembrane helix</keyword>
<comment type="subcellular location">
    <subcellularLocation>
        <location evidence="1">Cell membrane</location>
        <topology evidence="1">Multi-pass membrane protein</topology>
    </subcellularLocation>
</comment>
<name>A0A1I0BYU7_9RHOB</name>
<dbReference type="GO" id="GO:0005886">
    <property type="term" value="C:plasma membrane"/>
    <property type="evidence" value="ECO:0007669"/>
    <property type="project" value="UniProtKB-SubCell"/>
</dbReference>
<feature type="transmembrane region" description="Helical" evidence="6">
    <location>
        <begin position="363"/>
        <end position="389"/>
    </location>
</feature>
<dbReference type="CDD" id="cd06581">
    <property type="entry name" value="TM_PBP1_LivM_like"/>
    <property type="match status" value="1"/>
</dbReference>
<feature type="transmembrane region" description="Helical" evidence="6">
    <location>
        <begin position="171"/>
        <end position="193"/>
    </location>
</feature>
<evidence type="ECO:0000256" key="6">
    <source>
        <dbReference type="SAM" id="Phobius"/>
    </source>
</evidence>
<accession>A0A1I0BYU7</accession>
<dbReference type="OrthoDB" id="9814461at2"/>
<evidence type="ECO:0000256" key="4">
    <source>
        <dbReference type="ARBA" id="ARBA00022989"/>
    </source>
</evidence>
<organism evidence="7 8">
    <name type="scientific">Paracoccus homiensis</name>
    <dbReference type="NCBI Taxonomy" id="364199"/>
    <lineage>
        <taxon>Bacteria</taxon>
        <taxon>Pseudomonadati</taxon>
        <taxon>Pseudomonadota</taxon>
        <taxon>Alphaproteobacteria</taxon>
        <taxon>Rhodobacterales</taxon>
        <taxon>Paracoccaceae</taxon>
        <taxon>Paracoccus</taxon>
    </lineage>
</organism>
<keyword evidence="8" id="KW-1185">Reference proteome</keyword>
<dbReference type="PANTHER" id="PTHR30482">
    <property type="entry name" value="HIGH-AFFINITY BRANCHED-CHAIN AMINO ACID TRANSPORT SYSTEM PERMEASE"/>
    <property type="match status" value="1"/>
</dbReference>
<gene>
    <name evidence="7" type="ORF">SAMN04489858_103107</name>
</gene>
<feature type="transmembrane region" description="Helical" evidence="6">
    <location>
        <begin position="325"/>
        <end position="343"/>
    </location>
</feature>
<protein>
    <submittedName>
        <fullName evidence="7">Amino acid/amide ABC transporter membrane protein 2, HAAT family</fullName>
    </submittedName>
</protein>
<feature type="transmembrane region" description="Helical" evidence="6">
    <location>
        <begin position="68"/>
        <end position="89"/>
    </location>
</feature>
<evidence type="ECO:0000256" key="2">
    <source>
        <dbReference type="ARBA" id="ARBA00022475"/>
    </source>
</evidence>
<dbReference type="PANTHER" id="PTHR30482:SF10">
    <property type="entry name" value="HIGH-AFFINITY BRANCHED-CHAIN AMINO ACID TRANSPORT PROTEIN BRAE"/>
    <property type="match status" value="1"/>
</dbReference>
<reference evidence="7 8" key="1">
    <citation type="submission" date="2016-10" db="EMBL/GenBank/DDBJ databases">
        <authorList>
            <person name="de Groot N.N."/>
        </authorList>
    </citation>
    <scope>NUCLEOTIDE SEQUENCE [LARGE SCALE GENOMIC DNA]</scope>
    <source>
        <strain evidence="7 8">DSM 17862</strain>
    </source>
</reference>
<dbReference type="Proteomes" id="UP000199180">
    <property type="component" value="Unassembled WGS sequence"/>
</dbReference>
<dbReference type="GO" id="GO:0015658">
    <property type="term" value="F:branched-chain amino acid transmembrane transporter activity"/>
    <property type="evidence" value="ECO:0007669"/>
    <property type="project" value="InterPro"/>
</dbReference>
<feature type="transmembrane region" description="Helical" evidence="6">
    <location>
        <begin position="421"/>
        <end position="439"/>
    </location>
</feature>
<proteinExistence type="predicted"/>
<dbReference type="Pfam" id="PF02653">
    <property type="entry name" value="BPD_transp_2"/>
    <property type="match status" value="1"/>
</dbReference>
<dbReference type="InterPro" id="IPR043428">
    <property type="entry name" value="LivM-like"/>
</dbReference>
<keyword evidence="3 6" id="KW-0812">Transmembrane</keyword>
<evidence type="ECO:0000256" key="1">
    <source>
        <dbReference type="ARBA" id="ARBA00004651"/>
    </source>
</evidence>
<evidence type="ECO:0000256" key="3">
    <source>
        <dbReference type="ARBA" id="ARBA00022692"/>
    </source>
</evidence>
<evidence type="ECO:0000256" key="5">
    <source>
        <dbReference type="ARBA" id="ARBA00023136"/>
    </source>
</evidence>
<dbReference type="EMBL" id="FOHO01000003">
    <property type="protein sequence ID" value="SET12228.1"/>
    <property type="molecule type" value="Genomic_DNA"/>
</dbReference>
<feature type="transmembrane region" description="Helical" evidence="6">
    <location>
        <begin position="131"/>
        <end position="151"/>
    </location>
</feature>
<feature type="transmembrane region" description="Helical" evidence="6">
    <location>
        <begin position="205"/>
        <end position="221"/>
    </location>
</feature>
<keyword evidence="2" id="KW-1003">Cell membrane</keyword>
<evidence type="ECO:0000313" key="8">
    <source>
        <dbReference type="Proteomes" id="UP000199180"/>
    </source>
</evidence>
<feature type="transmembrane region" description="Helical" evidence="6">
    <location>
        <begin position="101"/>
        <end position="119"/>
    </location>
</feature>
<feature type="transmembrane region" description="Helical" evidence="6">
    <location>
        <begin position="43"/>
        <end position="61"/>
    </location>
</feature>
<keyword evidence="5 6" id="KW-0472">Membrane</keyword>
<dbReference type="STRING" id="364199.SAMN04489858_103107"/>
<sequence length="447" mass="47576">MSTNRQATAHSPWRAPILFAALALLFVLEGTVRNSMFSGSWNTSLAILNMGLISAITALGVNMQWGYAGLFNVGVVGFLALGGLAPVLVAMPPVEGGWSAGGPRVLLSLAVGLGTLALATQLWRRMGKGRLRGLAVTGVLILGFFVYRGLFDPAVTAIEANNPARHGNLGGLGMPVMLSWVVGGAFAAAAAWAVGKVALGLRSDYLAIATLGIGEIIVAVLKNEDWLARGVKNVVSIPRPVPYEIDLQQNPAFVEFATRWGFSATEASGIWVKICYMSLFLVVLLVLILLAELALKSPWGRMMRAIRDNETAAEAMGKNVTARHLQVFVLGSAVIGMAGAMMITQDGLMAPVGYNPLRYTFLIWVMVIVGGSGNNWGSVLGAVLIWFLWIKAEVWGPALIGVLTAPLPDGGLKEHLLDSSAHMRFIAMGLVLLLVLRFAPRGLVPEK</sequence>
<evidence type="ECO:0000313" key="7">
    <source>
        <dbReference type="EMBL" id="SET12228.1"/>
    </source>
</evidence>
<dbReference type="RefSeq" id="WP_090733038.1">
    <property type="nucleotide sequence ID" value="NZ_FOHO01000003.1"/>
</dbReference>
<feature type="transmembrane region" description="Helical" evidence="6">
    <location>
        <begin position="270"/>
        <end position="295"/>
    </location>
</feature>